<keyword evidence="2" id="KW-1185">Reference proteome</keyword>
<organism evidence="1 2">
    <name type="scientific">Echinostoma caproni</name>
    <dbReference type="NCBI Taxonomy" id="27848"/>
    <lineage>
        <taxon>Eukaryota</taxon>
        <taxon>Metazoa</taxon>
        <taxon>Spiralia</taxon>
        <taxon>Lophotrochozoa</taxon>
        <taxon>Platyhelminthes</taxon>
        <taxon>Trematoda</taxon>
        <taxon>Digenea</taxon>
        <taxon>Plagiorchiida</taxon>
        <taxon>Echinostomata</taxon>
        <taxon>Echinostomatoidea</taxon>
        <taxon>Echinostomatidae</taxon>
        <taxon>Echinostoma</taxon>
    </lineage>
</organism>
<dbReference type="AlphaFoldDB" id="A0A3P8L5Q2"/>
<reference evidence="1 2" key="1">
    <citation type="submission" date="2018-11" db="EMBL/GenBank/DDBJ databases">
        <authorList>
            <consortium name="Pathogen Informatics"/>
        </authorList>
    </citation>
    <scope>NUCLEOTIDE SEQUENCE [LARGE SCALE GENOMIC DNA]</scope>
    <source>
        <strain evidence="1 2">Egypt</strain>
    </source>
</reference>
<accession>A0A3P8L5Q2</accession>
<gene>
    <name evidence="1" type="ORF">ECPE_LOCUS12917</name>
</gene>
<evidence type="ECO:0000313" key="2">
    <source>
        <dbReference type="Proteomes" id="UP000272942"/>
    </source>
</evidence>
<proteinExistence type="predicted"/>
<protein>
    <submittedName>
        <fullName evidence="1">Uncharacterized protein</fullName>
    </submittedName>
</protein>
<dbReference type="EMBL" id="UZAN01053904">
    <property type="protein sequence ID" value="VDP90189.1"/>
    <property type="molecule type" value="Genomic_DNA"/>
</dbReference>
<name>A0A3P8L5Q2_9TREM</name>
<dbReference type="OrthoDB" id="1933281at2759"/>
<evidence type="ECO:0000313" key="1">
    <source>
        <dbReference type="EMBL" id="VDP90189.1"/>
    </source>
</evidence>
<sequence>MKGESLSKPETGEEAVSNARYAIQLIEVVSDVCRLLLLLLLFVPHALQIAVELDPVAHRHNIFHCPVIKEVTTASNGPVRLTCGHAISRDAFESLPSSDRRYFCLRVSDASSSQFLLPPDERSVPRLTLTVSVSVEHNH</sequence>
<dbReference type="Proteomes" id="UP000272942">
    <property type="component" value="Unassembled WGS sequence"/>
</dbReference>